<dbReference type="CDD" id="cd11391">
    <property type="entry name" value="bHLH_PAS"/>
    <property type="match status" value="1"/>
</dbReference>
<dbReference type="GO" id="GO:0046983">
    <property type="term" value="F:protein dimerization activity"/>
    <property type="evidence" value="ECO:0007669"/>
    <property type="project" value="InterPro"/>
</dbReference>
<keyword evidence="5" id="KW-0804">Transcription</keyword>
<dbReference type="PROSITE" id="PS50112">
    <property type="entry name" value="PAS"/>
    <property type="match status" value="2"/>
</dbReference>
<dbReference type="CDD" id="cd00130">
    <property type="entry name" value="PAS"/>
    <property type="match status" value="2"/>
</dbReference>
<feature type="region of interest" description="Disordered" evidence="7">
    <location>
        <begin position="549"/>
        <end position="586"/>
    </location>
</feature>
<comment type="caution">
    <text evidence="10">The sequence shown here is derived from an EMBL/GenBank/DDBJ whole genome shotgun (WGS) entry which is preliminary data.</text>
</comment>
<dbReference type="SUPFAM" id="SSF47459">
    <property type="entry name" value="HLH, helix-loop-helix DNA-binding domain"/>
    <property type="match status" value="1"/>
</dbReference>
<evidence type="ECO:0000256" key="2">
    <source>
        <dbReference type="ARBA" id="ARBA00022737"/>
    </source>
</evidence>
<dbReference type="PROSITE" id="PS50888">
    <property type="entry name" value="BHLH"/>
    <property type="match status" value="1"/>
</dbReference>
<dbReference type="InterPro" id="IPR050933">
    <property type="entry name" value="Circadian_TF"/>
</dbReference>
<feature type="compositionally biased region" description="Polar residues" evidence="7">
    <location>
        <begin position="549"/>
        <end position="573"/>
    </location>
</feature>
<dbReference type="PANTHER" id="PTHR23042">
    <property type="entry name" value="CIRCADIAN PROTEIN CLOCK/ARNT/BMAL/PAS"/>
    <property type="match status" value="1"/>
</dbReference>
<dbReference type="GO" id="GO:0003677">
    <property type="term" value="F:DNA binding"/>
    <property type="evidence" value="ECO:0007669"/>
    <property type="project" value="UniProtKB-KW"/>
</dbReference>
<dbReference type="EMBL" id="JAWQEG010000767">
    <property type="protein sequence ID" value="KAK3885782.1"/>
    <property type="molecule type" value="Genomic_DNA"/>
</dbReference>
<dbReference type="InterPro" id="IPR001067">
    <property type="entry name" value="Nuc_translocat"/>
</dbReference>
<evidence type="ECO:0000256" key="6">
    <source>
        <dbReference type="ARBA" id="ARBA00023242"/>
    </source>
</evidence>
<protein>
    <recommendedName>
        <fullName evidence="12">Methoprene-tolerant protein</fullName>
    </recommendedName>
</protein>
<feature type="region of interest" description="Disordered" evidence="7">
    <location>
        <begin position="446"/>
        <end position="486"/>
    </location>
</feature>
<organism evidence="10 11">
    <name type="scientific">Petrolisthes cinctipes</name>
    <name type="common">Flat porcelain crab</name>
    <dbReference type="NCBI Taxonomy" id="88211"/>
    <lineage>
        <taxon>Eukaryota</taxon>
        <taxon>Metazoa</taxon>
        <taxon>Ecdysozoa</taxon>
        <taxon>Arthropoda</taxon>
        <taxon>Crustacea</taxon>
        <taxon>Multicrustacea</taxon>
        <taxon>Malacostraca</taxon>
        <taxon>Eumalacostraca</taxon>
        <taxon>Eucarida</taxon>
        <taxon>Decapoda</taxon>
        <taxon>Pleocyemata</taxon>
        <taxon>Anomura</taxon>
        <taxon>Galatheoidea</taxon>
        <taxon>Porcellanidae</taxon>
        <taxon>Petrolisthes</taxon>
    </lineage>
</organism>
<dbReference type="PRINTS" id="PR00785">
    <property type="entry name" value="NCTRNSLOCATR"/>
</dbReference>
<dbReference type="AlphaFoldDB" id="A0AAE1G6A2"/>
<accession>A0AAE1G6A2</accession>
<evidence type="ECO:0000313" key="11">
    <source>
        <dbReference type="Proteomes" id="UP001286313"/>
    </source>
</evidence>
<name>A0AAE1G6A2_PETCI</name>
<feature type="domain" description="BHLH" evidence="9">
    <location>
        <begin position="31"/>
        <end position="84"/>
    </location>
</feature>
<dbReference type="GO" id="GO:0005737">
    <property type="term" value="C:cytoplasm"/>
    <property type="evidence" value="ECO:0007669"/>
    <property type="project" value="InterPro"/>
</dbReference>
<dbReference type="InterPro" id="IPR036638">
    <property type="entry name" value="HLH_DNA-bd_sf"/>
</dbReference>
<reference evidence="10" key="1">
    <citation type="submission" date="2023-10" db="EMBL/GenBank/DDBJ databases">
        <title>Genome assemblies of two species of porcelain crab, Petrolisthes cinctipes and Petrolisthes manimaculis (Anomura: Porcellanidae).</title>
        <authorList>
            <person name="Angst P."/>
        </authorList>
    </citation>
    <scope>NUCLEOTIDE SEQUENCE</scope>
    <source>
        <strain evidence="10">PB745_01</strain>
        <tissue evidence="10">Gill</tissue>
    </source>
</reference>
<dbReference type="SUPFAM" id="SSF55785">
    <property type="entry name" value="PYP-like sensor domain (PAS domain)"/>
    <property type="match status" value="2"/>
</dbReference>
<dbReference type="GO" id="GO:0005667">
    <property type="term" value="C:transcription regulator complex"/>
    <property type="evidence" value="ECO:0007669"/>
    <property type="project" value="InterPro"/>
</dbReference>
<dbReference type="Gene3D" id="3.30.450.20">
    <property type="entry name" value="PAS domain"/>
    <property type="match status" value="2"/>
</dbReference>
<keyword evidence="2" id="KW-0677">Repeat</keyword>
<feature type="compositionally biased region" description="Basic and acidic residues" evidence="7">
    <location>
        <begin position="514"/>
        <end position="523"/>
    </location>
</feature>
<dbReference type="NCBIfam" id="TIGR00229">
    <property type="entry name" value="sensory_box"/>
    <property type="match status" value="1"/>
</dbReference>
<evidence type="ECO:0000256" key="3">
    <source>
        <dbReference type="ARBA" id="ARBA00023015"/>
    </source>
</evidence>
<evidence type="ECO:0000259" key="9">
    <source>
        <dbReference type="PROSITE" id="PS50888"/>
    </source>
</evidence>
<feature type="domain" description="PAS" evidence="8">
    <location>
        <begin position="289"/>
        <end position="323"/>
    </location>
</feature>
<keyword evidence="6" id="KW-0539">Nucleus</keyword>
<evidence type="ECO:0000259" key="8">
    <source>
        <dbReference type="PROSITE" id="PS50112"/>
    </source>
</evidence>
<gene>
    <name evidence="10" type="ORF">Pcinc_010019</name>
</gene>
<feature type="domain" description="PAS" evidence="8">
    <location>
        <begin position="110"/>
        <end position="167"/>
    </location>
</feature>
<dbReference type="Pfam" id="PF00010">
    <property type="entry name" value="HLH"/>
    <property type="match status" value="1"/>
</dbReference>
<dbReference type="InterPro" id="IPR035965">
    <property type="entry name" value="PAS-like_dom_sf"/>
</dbReference>
<dbReference type="Pfam" id="PF00989">
    <property type="entry name" value="PAS"/>
    <property type="match status" value="1"/>
</dbReference>
<dbReference type="InterPro" id="IPR000014">
    <property type="entry name" value="PAS"/>
</dbReference>
<dbReference type="SMART" id="SM00091">
    <property type="entry name" value="PAS"/>
    <property type="match status" value="2"/>
</dbReference>
<dbReference type="InterPro" id="IPR011598">
    <property type="entry name" value="bHLH_dom"/>
</dbReference>
<evidence type="ECO:0008006" key="12">
    <source>
        <dbReference type="Google" id="ProtNLM"/>
    </source>
</evidence>
<comment type="subcellular location">
    <subcellularLocation>
        <location evidence="1">Nucleus</location>
    </subcellularLocation>
</comment>
<feature type="compositionally biased region" description="Polar residues" evidence="7">
    <location>
        <begin position="451"/>
        <end position="483"/>
    </location>
</feature>
<dbReference type="SMART" id="SM00353">
    <property type="entry name" value="HLH"/>
    <property type="match status" value="1"/>
</dbReference>
<dbReference type="Pfam" id="PF14598">
    <property type="entry name" value="PAS_11"/>
    <property type="match status" value="1"/>
</dbReference>
<evidence type="ECO:0000256" key="7">
    <source>
        <dbReference type="SAM" id="MobiDB-lite"/>
    </source>
</evidence>
<keyword evidence="3" id="KW-0805">Transcription regulation</keyword>
<dbReference type="Gene3D" id="4.10.280.10">
    <property type="entry name" value="Helix-loop-helix DNA-binding domain"/>
    <property type="match status" value="1"/>
</dbReference>
<evidence type="ECO:0000256" key="4">
    <source>
        <dbReference type="ARBA" id="ARBA00023125"/>
    </source>
</evidence>
<keyword evidence="4" id="KW-0238">DNA-binding</keyword>
<evidence type="ECO:0000256" key="5">
    <source>
        <dbReference type="ARBA" id="ARBA00023163"/>
    </source>
</evidence>
<dbReference type="GO" id="GO:0005634">
    <property type="term" value="C:nucleus"/>
    <property type="evidence" value="ECO:0007669"/>
    <property type="project" value="UniProtKB-SubCell"/>
</dbReference>
<evidence type="ECO:0000256" key="1">
    <source>
        <dbReference type="ARBA" id="ARBA00004123"/>
    </source>
</evidence>
<dbReference type="GO" id="GO:0045944">
    <property type="term" value="P:positive regulation of transcription by RNA polymerase II"/>
    <property type="evidence" value="ECO:0007669"/>
    <property type="project" value="UniProtKB-ARBA"/>
</dbReference>
<feature type="region of interest" description="Disordered" evidence="7">
    <location>
        <begin position="210"/>
        <end position="248"/>
    </location>
</feature>
<dbReference type="InterPro" id="IPR013767">
    <property type="entry name" value="PAS_fold"/>
</dbReference>
<dbReference type="Proteomes" id="UP001286313">
    <property type="component" value="Unassembled WGS sequence"/>
</dbReference>
<dbReference type="GO" id="GO:0003700">
    <property type="term" value="F:DNA-binding transcription factor activity"/>
    <property type="evidence" value="ECO:0007669"/>
    <property type="project" value="InterPro"/>
</dbReference>
<sequence length="999" mass="110732">MGVETEGGGVGGIGKMVWGSVGWKSGWIEISSREMRNMAEKMRRDKLNSSINTLADIVPLGSGATKRIDKTSVLRLAANYIRICNILREDEDESVGGGGELLGEGVAHALAEAVGGFLMVVTSTGKVIYVTEAVDQFFGHSQVDLLNRSIYNVIHPDDHEIFRQQLDPKGTSRRSFFCRMMEKALTRNDPGRYEIIHVVGKLRPIPSNVPSGAMGTVHTLSPISNDHDSEEANSEEEDNVQSSRGAAARQKVGTHMLVSFVRVVKDRPITELSLVESTQDEYITRHGMDGNILYTDHRISFVTGLMPSEVVGTSAFTYMHLDDMVWSIMAQRLMFTSTQGQGTVSYRLKCKNGELVNLRSRGYLEVNKQTGQIESFVCINTVLNNVKEADTEIKNQRRNLLPIVASEDCDDYLINISSSLPPELLRVVKDMMKPGALKKLFASFEGGTEGTGRQKQDTNMILGSQSDTSSHTSMVQDTTQTHSENLDDLDAFQSRPKKMCNYESSSSSVVPDATQRKSNKDLDDNSWFPVHSPRSAPVVEFKGVVTSKFSFNPNNPRPSTSHHYTSPTGSSPMPDQGGGEFCPLPSSKHPVSVMKCTTLNTAENNTPGSYQNNRYNTVSPQVNCDTGITSPMSSESGFISDKSPLPSSPYMQSVLSVDTLAPETPNHRKLLSPNYQFSPNPNQNIRGKLCHAEVRNHDRDNNFLMNTNYTNVTVNSVEAAPTGNCPKISPSPGILDSSDASMVSNNYPSGSQWNETKETYNIASNHQYINKNSIPHNQNYQQISSSQSKDTWFKNNSPLFPLEQFSSQVTRSESQELQYHQNNRKPQQILTESNIQSNLEQEFDMNSTQGFDINLSYCSPMQQTLNPQEQQYEAELTNSYSSSRQCLPLERKGESRESPHMYLTVPATSDSSVAVQCSANFKFSTTNQCPGGREYWGTHHAQGTEETHHSGLGLQEECERLMAKDGGRMEGGVPLEGVYNTQCIPQHHQQHTQPKGKLL</sequence>
<proteinExistence type="predicted"/>
<feature type="compositionally biased region" description="Acidic residues" evidence="7">
    <location>
        <begin position="228"/>
        <end position="239"/>
    </location>
</feature>
<feature type="region of interest" description="Disordered" evidence="7">
    <location>
        <begin position="501"/>
        <end position="528"/>
    </location>
</feature>
<evidence type="ECO:0000313" key="10">
    <source>
        <dbReference type="EMBL" id="KAK3885782.1"/>
    </source>
</evidence>
<keyword evidence="11" id="KW-1185">Reference proteome</keyword>